<dbReference type="InterPro" id="IPR007197">
    <property type="entry name" value="rSAM"/>
</dbReference>
<evidence type="ECO:0000256" key="4">
    <source>
        <dbReference type="ARBA" id="ARBA00023004"/>
    </source>
</evidence>
<dbReference type="STRING" id="1453498.LG45_12785"/>
<keyword evidence="8" id="KW-1185">Reference proteome</keyword>
<proteinExistence type="predicted"/>
<dbReference type="InterPro" id="IPR013785">
    <property type="entry name" value="Aldolase_TIM"/>
</dbReference>
<accession>A0A095SRC7</accession>
<keyword evidence="4" id="KW-0408">Iron</keyword>
<dbReference type="AlphaFoldDB" id="A0A095SRC7"/>
<keyword evidence="5" id="KW-0411">Iron-sulfur</keyword>
<evidence type="ECO:0000256" key="5">
    <source>
        <dbReference type="ARBA" id="ARBA00023014"/>
    </source>
</evidence>
<evidence type="ECO:0000256" key="1">
    <source>
        <dbReference type="ARBA" id="ARBA00001966"/>
    </source>
</evidence>
<comment type="cofactor">
    <cofactor evidence="1">
        <name>[4Fe-4S] cluster</name>
        <dbReference type="ChEBI" id="CHEBI:49883"/>
    </cofactor>
</comment>
<reference evidence="7 8" key="1">
    <citation type="submission" date="2014-09" db="EMBL/GenBank/DDBJ databases">
        <title>Whole Genome Shotgun of Flavobacterium aquatile LMG 4008.</title>
        <authorList>
            <person name="Gale A.N."/>
            <person name="Pipes S.E."/>
            <person name="Newman J.D."/>
        </authorList>
    </citation>
    <scope>NUCLEOTIDE SEQUENCE [LARGE SCALE GENOMIC DNA]</scope>
    <source>
        <strain evidence="7 8">LMG 4008</strain>
    </source>
</reference>
<dbReference type="eggNOG" id="COG0535">
    <property type="taxonomic scope" value="Bacteria"/>
</dbReference>
<sequence length="342" mass="40126">MNIYKILKLNQSIKSHRIKFLGLWLLSISNKRYLSIQFDPVLACNLRCKMCYFTDNEIVKKLKGIFKKEDLEILAKINYKNALRLQIGCGAEPTLFKHVTDIIKLGKEYKIPHISLITNGNLLTEKDVVDYSNAGLNEFILSMHGVKKESYENFMSKGDFSKFNQVLQWISNEKITNKNLSLRINYTFNVDNFFELKDFFADYGKYNIDTIQFRPIDKIGETEYNNFDLSAIENEYSTIIGALKNEAISRKITFLAPSSIKRDLNQNVVENTNNSSFLVPYTNFYVGPDFVWKDNFDWKTQTFSQWKKQNNWNLTIFKNIFISKKKLEKLNRNMLNYNVDIN</sequence>
<name>A0A095SRC7_9FLAO</name>
<dbReference type="InterPro" id="IPR050377">
    <property type="entry name" value="Radical_SAM_PqqE_MftC-like"/>
</dbReference>
<dbReference type="InterPro" id="IPR058240">
    <property type="entry name" value="rSAM_sf"/>
</dbReference>
<evidence type="ECO:0000256" key="3">
    <source>
        <dbReference type="ARBA" id="ARBA00022723"/>
    </source>
</evidence>
<dbReference type="RefSeq" id="WP_035127622.1">
    <property type="nucleotide sequence ID" value="NZ_JRHH01000005.1"/>
</dbReference>
<dbReference type="GO" id="GO:0003824">
    <property type="term" value="F:catalytic activity"/>
    <property type="evidence" value="ECO:0007669"/>
    <property type="project" value="InterPro"/>
</dbReference>
<dbReference type="PANTHER" id="PTHR11228:SF7">
    <property type="entry name" value="PQQA PEPTIDE CYCLASE"/>
    <property type="match status" value="1"/>
</dbReference>
<dbReference type="EMBL" id="JRHH01000005">
    <property type="protein sequence ID" value="KGD67097.1"/>
    <property type="molecule type" value="Genomic_DNA"/>
</dbReference>
<feature type="domain" description="Radical SAM core" evidence="6">
    <location>
        <begin position="26"/>
        <end position="255"/>
    </location>
</feature>
<dbReference type="CDD" id="cd01335">
    <property type="entry name" value="Radical_SAM"/>
    <property type="match status" value="1"/>
</dbReference>
<dbReference type="Gene3D" id="3.20.20.70">
    <property type="entry name" value="Aldolase class I"/>
    <property type="match status" value="1"/>
</dbReference>
<dbReference type="OrthoDB" id="9808591at2"/>
<dbReference type="Pfam" id="PF04055">
    <property type="entry name" value="Radical_SAM"/>
    <property type="match status" value="1"/>
</dbReference>
<dbReference type="SFLD" id="SFLDS00029">
    <property type="entry name" value="Radical_SAM"/>
    <property type="match status" value="1"/>
</dbReference>
<organism evidence="7 8">
    <name type="scientific">Flavobacterium aquatile LMG 4008 = ATCC 11947</name>
    <dbReference type="NCBI Taxonomy" id="1453498"/>
    <lineage>
        <taxon>Bacteria</taxon>
        <taxon>Pseudomonadati</taxon>
        <taxon>Bacteroidota</taxon>
        <taxon>Flavobacteriia</taxon>
        <taxon>Flavobacteriales</taxon>
        <taxon>Flavobacteriaceae</taxon>
        <taxon>Flavobacterium</taxon>
    </lineage>
</organism>
<dbReference type="SFLD" id="SFLDG01067">
    <property type="entry name" value="SPASM/twitch_domain_containing"/>
    <property type="match status" value="1"/>
</dbReference>
<comment type="caution">
    <text evidence="7">The sequence shown here is derived from an EMBL/GenBank/DDBJ whole genome shotgun (WGS) entry which is preliminary data.</text>
</comment>
<protein>
    <recommendedName>
        <fullName evidence="6">Radical SAM core domain-containing protein</fullName>
    </recommendedName>
</protein>
<keyword evidence="2" id="KW-0949">S-adenosyl-L-methionine</keyword>
<gene>
    <name evidence="7" type="ORF">LG45_12785</name>
</gene>
<evidence type="ECO:0000313" key="7">
    <source>
        <dbReference type="EMBL" id="KGD67097.1"/>
    </source>
</evidence>
<dbReference type="PANTHER" id="PTHR11228">
    <property type="entry name" value="RADICAL SAM DOMAIN PROTEIN"/>
    <property type="match status" value="1"/>
</dbReference>
<dbReference type="Proteomes" id="UP000029554">
    <property type="component" value="Unassembled WGS sequence"/>
</dbReference>
<evidence type="ECO:0000259" key="6">
    <source>
        <dbReference type="PROSITE" id="PS51918"/>
    </source>
</evidence>
<dbReference type="GO" id="GO:0051536">
    <property type="term" value="F:iron-sulfur cluster binding"/>
    <property type="evidence" value="ECO:0007669"/>
    <property type="project" value="UniProtKB-KW"/>
</dbReference>
<dbReference type="SUPFAM" id="SSF102114">
    <property type="entry name" value="Radical SAM enzymes"/>
    <property type="match status" value="1"/>
</dbReference>
<dbReference type="PROSITE" id="PS51918">
    <property type="entry name" value="RADICAL_SAM"/>
    <property type="match status" value="1"/>
</dbReference>
<evidence type="ECO:0000256" key="2">
    <source>
        <dbReference type="ARBA" id="ARBA00022691"/>
    </source>
</evidence>
<evidence type="ECO:0000313" key="8">
    <source>
        <dbReference type="Proteomes" id="UP000029554"/>
    </source>
</evidence>
<keyword evidence="3" id="KW-0479">Metal-binding</keyword>
<dbReference type="GO" id="GO:0046872">
    <property type="term" value="F:metal ion binding"/>
    <property type="evidence" value="ECO:0007669"/>
    <property type="project" value="UniProtKB-KW"/>
</dbReference>